<accession>A0A1B6MKT4</accession>
<dbReference type="SUPFAM" id="SSF46938">
    <property type="entry name" value="CRAL/TRIO N-terminal domain"/>
    <property type="match status" value="1"/>
</dbReference>
<dbReference type="InterPro" id="IPR001251">
    <property type="entry name" value="CRAL-TRIO_dom"/>
</dbReference>
<feature type="compositionally biased region" description="Basic and acidic residues" evidence="1">
    <location>
        <begin position="326"/>
        <end position="340"/>
    </location>
</feature>
<dbReference type="SUPFAM" id="SSF52087">
    <property type="entry name" value="CRAL/TRIO domain"/>
    <property type="match status" value="1"/>
</dbReference>
<dbReference type="EMBL" id="GEBQ01003498">
    <property type="protein sequence ID" value="JAT36479.1"/>
    <property type="molecule type" value="Transcribed_RNA"/>
</dbReference>
<sequence>RKGVPWILPRSLLSPNMPVLPDPDPILSQCPLSENSAVREMRTEPVTAEEEYERNPGLKKEDIADLRNWMKSQPHLPIVNDEQLILFHHSCYFNLEATKSCIEVYYTTRTNTPEFFQNRDLSRPELQKALEVLQFACLPVKDPNGYQIIFHRLYQTEPRQYVFNDGVKLLSMAIDACLQAEGTVPGYIFLFDMKGVRLGHLTRLSISSIKKFFLYIQEGMPVRLKAIHILNTQPVIDKIMMLIKPFMKKELTQLIHFHRENEMEAVYKVLPPNCLPKDFGGDQLSCEDLHVDYCQWMQKLHSHFKIEEEYRVDEKKRLSRKGSRKGSFEPEPDLRTLEID</sequence>
<reference evidence="3" key="1">
    <citation type="submission" date="2015-11" db="EMBL/GenBank/DDBJ databases">
        <title>De novo transcriptome assembly of four potential Pierce s Disease insect vectors from Arizona vineyards.</title>
        <authorList>
            <person name="Tassone E.E."/>
        </authorList>
    </citation>
    <scope>NUCLEOTIDE SEQUENCE</scope>
</reference>
<gene>
    <name evidence="3" type="ORF">g.9339</name>
</gene>
<evidence type="ECO:0000259" key="2">
    <source>
        <dbReference type="PROSITE" id="PS50191"/>
    </source>
</evidence>
<dbReference type="InterPro" id="IPR036865">
    <property type="entry name" value="CRAL-TRIO_dom_sf"/>
</dbReference>
<organism evidence="3">
    <name type="scientific">Graphocephala atropunctata</name>
    <dbReference type="NCBI Taxonomy" id="36148"/>
    <lineage>
        <taxon>Eukaryota</taxon>
        <taxon>Metazoa</taxon>
        <taxon>Ecdysozoa</taxon>
        <taxon>Arthropoda</taxon>
        <taxon>Hexapoda</taxon>
        <taxon>Insecta</taxon>
        <taxon>Pterygota</taxon>
        <taxon>Neoptera</taxon>
        <taxon>Paraneoptera</taxon>
        <taxon>Hemiptera</taxon>
        <taxon>Auchenorrhyncha</taxon>
        <taxon>Membracoidea</taxon>
        <taxon>Cicadellidae</taxon>
        <taxon>Cicadellinae</taxon>
        <taxon>Cicadellini</taxon>
        <taxon>Graphocephala</taxon>
    </lineage>
</organism>
<dbReference type="PANTHER" id="PTHR10174:SF213">
    <property type="entry name" value="CRAL-TRIO DOMAIN-CONTAINING PROTEIN"/>
    <property type="match status" value="1"/>
</dbReference>
<dbReference type="Gene3D" id="3.40.525.10">
    <property type="entry name" value="CRAL-TRIO lipid binding domain"/>
    <property type="match status" value="1"/>
</dbReference>
<evidence type="ECO:0000256" key="1">
    <source>
        <dbReference type="SAM" id="MobiDB-lite"/>
    </source>
</evidence>
<dbReference type="Pfam" id="PF00650">
    <property type="entry name" value="CRAL_TRIO"/>
    <property type="match status" value="1"/>
</dbReference>
<proteinExistence type="predicted"/>
<dbReference type="PANTHER" id="PTHR10174">
    <property type="entry name" value="ALPHA-TOCOPHEROL TRANSFER PROTEIN-RELATED"/>
    <property type="match status" value="1"/>
</dbReference>
<feature type="region of interest" description="Disordered" evidence="1">
    <location>
        <begin position="313"/>
        <end position="340"/>
    </location>
</feature>
<dbReference type="SMART" id="SM00516">
    <property type="entry name" value="SEC14"/>
    <property type="match status" value="1"/>
</dbReference>
<feature type="domain" description="CRAL-TRIO" evidence="2">
    <location>
        <begin position="123"/>
        <end position="287"/>
    </location>
</feature>
<dbReference type="PRINTS" id="PR00180">
    <property type="entry name" value="CRETINALDHBP"/>
</dbReference>
<dbReference type="InterPro" id="IPR036273">
    <property type="entry name" value="CRAL/TRIO_N_dom_sf"/>
</dbReference>
<dbReference type="PROSITE" id="PS50191">
    <property type="entry name" value="CRAL_TRIO"/>
    <property type="match status" value="1"/>
</dbReference>
<protein>
    <recommendedName>
        <fullName evidence="2">CRAL-TRIO domain-containing protein</fullName>
    </recommendedName>
</protein>
<feature type="non-terminal residue" evidence="3">
    <location>
        <position position="1"/>
    </location>
</feature>
<name>A0A1B6MKT4_9HEMI</name>
<dbReference type="GO" id="GO:1902936">
    <property type="term" value="F:phosphatidylinositol bisphosphate binding"/>
    <property type="evidence" value="ECO:0007669"/>
    <property type="project" value="TreeGrafter"/>
</dbReference>
<dbReference type="AlphaFoldDB" id="A0A1B6MKT4"/>
<dbReference type="GO" id="GO:0016020">
    <property type="term" value="C:membrane"/>
    <property type="evidence" value="ECO:0007669"/>
    <property type="project" value="TreeGrafter"/>
</dbReference>
<evidence type="ECO:0000313" key="3">
    <source>
        <dbReference type="EMBL" id="JAT36479.1"/>
    </source>
</evidence>
<dbReference type="CDD" id="cd00170">
    <property type="entry name" value="SEC14"/>
    <property type="match status" value="1"/>
</dbReference>